<keyword evidence="5" id="KW-0808">Transferase</keyword>
<keyword evidence="3" id="KW-0812">Transmembrane</keyword>
<dbReference type="Proteomes" id="UP000252107">
    <property type="component" value="Unassembled WGS sequence"/>
</dbReference>
<dbReference type="PROSITE" id="PS50011">
    <property type="entry name" value="PROTEIN_KINASE_DOM"/>
    <property type="match status" value="1"/>
</dbReference>
<dbReference type="InterPro" id="IPR000719">
    <property type="entry name" value="Prot_kinase_dom"/>
</dbReference>
<evidence type="ECO:0000256" key="1">
    <source>
        <dbReference type="ARBA" id="ARBA00022741"/>
    </source>
</evidence>
<dbReference type="Pfam" id="PF00069">
    <property type="entry name" value="Pkinase"/>
    <property type="match status" value="1"/>
</dbReference>
<dbReference type="SUPFAM" id="SSF56112">
    <property type="entry name" value="Protein kinase-like (PK-like)"/>
    <property type="match status" value="1"/>
</dbReference>
<keyword evidence="2" id="KW-0067">ATP-binding</keyword>
<dbReference type="InterPro" id="IPR008271">
    <property type="entry name" value="Ser/Thr_kinase_AS"/>
</dbReference>
<evidence type="ECO:0000313" key="6">
    <source>
        <dbReference type="Proteomes" id="UP000252107"/>
    </source>
</evidence>
<feature type="transmembrane region" description="Helical" evidence="3">
    <location>
        <begin position="326"/>
        <end position="347"/>
    </location>
</feature>
<proteinExistence type="predicted"/>
<dbReference type="PROSITE" id="PS00108">
    <property type="entry name" value="PROTEIN_KINASE_ST"/>
    <property type="match status" value="1"/>
</dbReference>
<keyword evidence="1" id="KW-0547">Nucleotide-binding</keyword>
<keyword evidence="5" id="KW-0418">Kinase</keyword>
<keyword evidence="3" id="KW-1133">Transmembrane helix</keyword>
<dbReference type="EMBL" id="LXQD01000297">
    <property type="protein sequence ID" value="RCJ28519.1"/>
    <property type="molecule type" value="Genomic_DNA"/>
</dbReference>
<dbReference type="GO" id="GO:0004674">
    <property type="term" value="F:protein serine/threonine kinase activity"/>
    <property type="evidence" value="ECO:0007669"/>
    <property type="project" value="UniProtKB-KW"/>
</dbReference>
<reference evidence="5" key="1">
    <citation type="submission" date="2016-04" db="EMBL/GenBank/DDBJ databases">
        <authorList>
            <person name="Tabuchi Yagui T.R."/>
        </authorList>
    </citation>
    <scope>NUCLEOTIDE SEQUENCE [LARGE SCALE GENOMIC DNA]</scope>
    <source>
        <strain evidence="5">NIES-26</strain>
    </source>
</reference>
<keyword evidence="3" id="KW-0472">Membrane</keyword>
<keyword evidence="5" id="KW-0723">Serine/threonine-protein kinase</keyword>
<dbReference type="InterPro" id="IPR011009">
    <property type="entry name" value="Kinase-like_dom_sf"/>
</dbReference>
<gene>
    <name evidence="5" type="ORF">A6770_23210</name>
</gene>
<dbReference type="PANTHER" id="PTHR24363:SF7">
    <property type="entry name" value="SERINE_THREONINE-PROTEIN KINASE-LIKE PROTEIN E"/>
    <property type="match status" value="1"/>
</dbReference>
<evidence type="ECO:0000256" key="3">
    <source>
        <dbReference type="SAM" id="Phobius"/>
    </source>
</evidence>
<evidence type="ECO:0000256" key="2">
    <source>
        <dbReference type="ARBA" id="ARBA00022840"/>
    </source>
</evidence>
<organism evidence="5 6">
    <name type="scientific">Nostoc minutum NIES-26</name>
    <dbReference type="NCBI Taxonomy" id="1844469"/>
    <lineage>
        <taxon>Bacteria</taxon>
        <taxon>Bacillati</taxon>
        <taxon>Cyanobacteriota</taxon>
        <taxon>Cyanophyceae</taxon>
        <taxon>Nostocales</taxon>
        <taxon>Nostocaceae</taxon>
        <taxon>Nostoc</taxon>
    </lineage>
</organism>
<comment type="caution">
    <text evidence="5">The sequence shown here is derived from an EMBL/GenBank/DDBJ whole genome shotgun (WGS) entry which is preliminary data.</text>
</comment>
<accession>A0A367QX47</accession>
<dbReference type="GO" id="GO:0005524">
    <property type="term" value="F:ATP binding"/>
    <property type="evidence" value="ECO:0007669"/>
    <property type="project" value="UniProtKB-KW"/>
</dbReference>
<feature type="domain" description="Protein kinase" evidence="4">
    <location>
        <begin position="19"/>
        <end position="288"/>
    </location>
</feature>
<name>A0A367QX47_9NOSO</name>
<dbReference type="Gene3D" id="1.10.510.10">
    <property type="entry name" value="Transferase(Phosphotransferase) domain 1"/>
    <property type="match status" value="1"/>
</dbReference>
<keyword evidence="6" id="KW-1185">Reference proteome</keyword>
<evidence type="ECO:0000259" key="4">
    <source>
        <dbReference type="PROSITE" id="PS50011"/>
    </source>
</evidence>
<sequence length="483" mass="53878">MIGEILGDVCGQDASRLDYEVKQLLGKKAGRRTLLARDRVTDELVVVKLLSFGSDFEWDDLKLFEREAETLKSLSHPSIPRYLDYFEVSLPTIKGFALVQSYIPAQTLEQYLQTGRTFTEVEVKQLAKAVLEILIYLHGLHPPVIHRDLKPSNILLGVDAPSAACRRHRSGNNIGQVYLVDFGSVQTVLATEGGTRTVVGTYGYMPQEQFGGRTVAASDLYSLGTTLIYLLTGTHPADLPQKDFRIQFEQTAHLSPGLTRWLKAMTEPSLEKRLSSASEALKALDNFQLPNSSALAVDKPAGSKIQLNKNADSLEIIIPPVGFHPAMIFTGLFAIAWNSFILFWTIGALSAPFPINIPFALFSLPFWGAGFFMLTGIIFPWFARIHLSLNQEQITLIWELFALKFYRPRPSSRQSITKLVYIPQHFTKDSEGSRSVVAPQLDIWAGVRKYQIGGNGGTIKSEAELEWLAHELSDWLGIPITRE</sequence>
<protein>
    <submittedName>
        <fullName evidence="5">Serine/threonine protein kinase</fullName>
    </submittedName>
</protein>
<evidence type="ECO:0000313" key="5">
    <source>
        <dbReference type="EMBL" id="RCJ28519.1"/>
    </source>
</evidence>
<feature type="transmembrane region" description="Helical" evidence="3">
    <location>
        <begin position="359"/>
        <end position="383"/>
    </location>
</feature>
<dbReference type="CDD" id="cd14014">
    <property type="entry name" value="STKc_PknB_like"/>
    <property type="match status" value="1"/>
</dbReference>
<dbReference type="SMART" id="SM00220">
    <property type="entry name" value="S_TKc"/>
    <property type="match status" value="1"/>
</dbReference>
<dbReference type="AlphaFoldDB" id="A0A367QX47"/>
<dbReference type="PANTHER" id="PTHR24363">
    <property type="entry name" value="SERINE/THREONINE PROTEIN KINASE"/>
    <property type="match status" value="1"/>
</dbReference>